<dbReference type="SUPFAM" id="SSF52540">
    <property type="entry name" value="P-loop containing nucleoside triphosphate hydrolases"/>
    <property type="match status" value="1"/>
</dbReference>
<dbReference type="InterPro" id="IPR006073">
    <property type="entry name" value="GTP-bd"/>
</dbReference>
<evidence type="ECO:0000313" key="2">
    <source>
        <dbReference type="EMBL" id="TFK17129.1"/>
    </source>
</evidence>
<dbReference type="InterPro" id="IPR027417">
    <property type="entry name" value="P-loop_NTPase"/>
</dbReference>
<dbReference type="CDD" id="cd00882">
    <property type="entry name" value="Ras_like_GTPase"/>
    <property type="match status" value="1"/>
</dbReference>
<dbReference type="Proteomes" id="UP000307440">
    <property type="component" value="Unassembled WGS sequence"/>
</dbReference>
<gene>
    <name evidence="2" type="ORF">FA15DRAFT_650559</name>
</gene>
<dbReference type="Pfam" id="PF01926">
    <property type="entry name" value="MMR_HSR1"/>
    <property type="match status" value="1"/>
</dbReference>
<dbReference type="Gene3D" id="3.40.50.300">
    <property type="entry name" value="P-loop containing nucleotide triphosphate hydrolases"/>
    <property type="match status" value="1"/>
</dbReference>
<protein>
    <recommendedName>
        <fullName evidence="1">G domain-containing protein</fullName>
    </recommendedName>
</protein>
<feature type="domain" description="G" evidence="1">
    <location>
        <begin position="28"/>
        <end position="133"/>
    </location>
</feature>
<dbReference type="OrthoDB" id="8954335at2759"/>
<name>A0A5C3KAN6_COPMA</name>
<evidence type="ECO:0000313" key="3">
    <source>
        <dbReference type="Proteomes" id="UP000307440"/>
    </source>
</evidence>
<proteinExistence type="predicted"/>
<organism evidence="2 3">
    <name type="scientific">Coprinopsis marcescibilis</name>
    <name type="common">Agaric fungus</name>
    <name type="synonym">Psathyrella marcescibilis</name>
    <dbReference type="NCBI Taxonomy" id="230819"/>
    <lineage>
        <taxon>Eukaryota</taxon>
        <taxon>Fungi</taxon>
        <taxon>Dikarya</taxon>
        <taxon>Basidiomycota</taxon>
        <taxon>Agaricomycotina</taxon>
        <taxon>Agaricomycetes</taxon>
        <taxon>Agaricomycetidae</taxon>
        <taxon>Agaricales</taxon>
        <taxon>Agaricineae</taxon>
        <taxon>Psathyrellaceae</taxon>
        <taxon>Coprinopsis</taxon>
    </lineage>
</organism>
<accession>A0A5C3KAN6</accession>
<keyword evidence="3" id="KW-1185">Reference proteome</keyword>
<dbReference type="GO" id="GO:0005525">
    <property type="term" value="F:GTP binding"/>
    <property type="evidence" value="ECO:0007669"/>
    <property type="project" value="InterPro"/>
</dbReference>
<evidence type="ECO:0000259" key="1">
    <source>
        <dbReference type="Pfam" id="PF01926"/>
    </source>
</evidence>
<dbReference type="EMBL" id="ML210564">
    <property type="protein sequence ID" value="TFK17129.1"/>
    <property type="molecule type" value="Genomic_DNA"/>
</dbReference>
<dbReference type="AlphaFoldDB" id="A0A5C3KAN6"/>
<sequence>MCIRAKLCSILRDFWRQGQDAQAGDILIIIMGISGAGKSSFINAFGIAEGGPAKVGHTLQPSTSEIQMHAIHLSNELASEYKGALDSRQVVLFDTPGFDTGAGDSKDLTQITKWVAKQYTRGVTLGGIVYMCDISMNRVNGAAQVNVRQLEKIVLVTAVWDEVRADVGTQREEELFSSFWKDLIARGAAVKRTRGLHDSDPSGHVEVLRHILQSLGT</sequence>
<reference evidence="2 3" key="1">
    <citation type="journal article" date="2019" name="Nat. Ecol. Evol.">
        <title>Megaphylogeny resolves global patterns of mushroom evolution.</title>
        <authorList>
            <person name="Varga T."/>
            <person name="Krizsan K."/>
            <person name="Foldi C."/>
            <person name="Dima B."/>
            <person name="Sanchez-Garcia M."/>
            <person name="Sanchez-Ramirez S."/>
            <person name="Szollosi G.J."/>
            <person name="Szarkandi J.G."/>
            <person name="Papp V."/>
            <person name="Albert L."/>
            <person name="Andreopoulos W."/>
            <person name="Angelini C."/>
            <person name="Antonin V."/>
            <person name="Barry K.W."/>
            <person name="Bougher N.L."/>
            <person name="Buchanan P."/>
            <person name="Buyck B."/>
            <person name="Bense V."/>
            <person name="Catcheside P."/>
            <person name="Chovatia M."/>
            <person name="Cooper J."/>
            <person name="Damon W."/>
            <person name="Desjardin D."/>
            <person name="Finy P."/>
            <person name="Geml J."/>
            <person name="Haridas S."/>
            <person name="Hughes K."/>
            <person name="Justo A."/>
            <person name="Karasinski D."/>
            <person name="Kautmanova I."/>
            <person name="Kiss B."/>
            <person name="Kocsube S."/>
            <person name="Kotiranta H."/>
            <person name="LaButti K.M."/>
            <person name="Lechner B.E."/>
            <person name="Liimatainen K."/>
            <person name="Lipzen A."/>
            <person name="Lukacs Z."/>
            <person name="Mihaltcheva S."/>
            <person name="Morgado L.N."/>
            <person name="Niskanen T."/>
            <person name="Noordeloos M.E."/>
            <person name="Ohm R.A."/>
            <person name="Ortiz-Santana B."/>
            <person name="Ovrebo C."/>
            <person name="Racz N."/>
            <person name="Riley R."/>
            <person name="Savchenko A."/>
            <person name="Shiryaev A."/>
            <person name="Soop K."/>
            <person name="Spirin V."/>
            <person name="Szebenyi C."/>
            <person name="Tomsovsky M."/>
            <person name="Tulloss R.E."/>
            <person name="Uehling J."/>
            <person name="Grigoriev I.V."/>
            <person name="Vagvolgyi C."/>
            <person name="Papp T."/>
            <person name="Martin F.M."/>
            <person name="Miettinen O."/>
            <person name="Hibbett D.S."/>
            <person name="Nagy L.G."/>
        </authorList>
    </citation>
    <scope>NUCLEOTIDE SEQUENCE [LARGE SCALE GENOMIC DNA]</scope>
    <source>
        <strain evidence="2 3">CBS 121175</strain>
    </source>
</reference>